<feature type="DNA-binding region" description="H-T-H motif" evidence="4">
    <location>
        <begin position="46"/>
        <end position="65"/>
    </location>
</feature>
<dbReference type="Proteomes" id="UP000542125">
    <property type="component" value="Unassembled WGS sequence"/>
</dbReference>
<evidence type="ECO:0000256" key="4">
    <source>
        <dbReference type="PROSITE-ProRule" id="PRU00335"/>
    </source>
</evidence>
<dbReference type="InterPro" id="IPR050109">
    <property type="entry name" value="HTH-type_TetR-like_transc_reg"/>
</dbReference>
<comment type="caution">
    <text evidence="6">The sequence shown here is derived from an EMBL/GenBank/DDBJ whole genome shotgun (WGS) entry which is preliminary data.</text>
</comment>
<dbReference type="RefSeq" id="WP_179587413.1">
    <property type="nucleotide sequence ID" value="NZ_JACBYR010000001.1"/>
</dbReference>
<sequence length="239" mass="26339">MKDTLTGKSASAPALGLRERSKQDKLRRIKQAAREVFLEKGFDDATTREIAQRADVAIGTVFVYAADKRDLLMLIINNDLDAVNEKGEKALQSDLPLLEQLMKFFTLRYTYWAKEPPLSRAAVQETADFLAETTDKGKETSRFYARRSNISSMLTDLARQKQEAGKIADTAPPELIAGLIMTIYLTEVRRWLAQGTPKPAVGLARLRALLALAIQGLGPTGAEVPTIPSIPSGKKPRAK</sequence>
<proteinExistence type="predicted"/>
<keyword evidence="1" id="KW-0805">Transcription regulation</keyword>
<name>A0A7Y9IV56_9BURK</name>
<dbReference type="EMBL" id="JACBYR010000001">
    <property type="protein sequence ID" value="NYE83631.1"/>
    <property type="molecule type" value="Genomic_DNA"/>
</dbReference>
<dbReference type="PROSITE" id="PS50977">
    <property type="entry name" value="HTH_TETR_2"/>
    <property type="match status" value="1"/>
</dbReference>
<dbReference type="GO" id="GO:0000976">
    <property type="term" value="F:transcription cis-regulatory region binding"/>
    <property type="evidence" value="ECO:0007669"/>
    <property type="project" value="TreeGrafter"/>
</dbReference>
<evidence type="ECO:0000313" key="6">
    <source>
        <dbReference type="EMBL" id="NYE83631.1"/>
    </source>
</evidence>
<accession>A0A7Y9IV56</accession>
<gene>
    <name evidence="6" type="ORF">FHW18_002902</name>
</gene>
<evidence type="ECO:0000256" key="3">
    <source>
        <dbReference type="ARBA" id="ARBA00023163"/>
    </source>
</evidence>
<evidence type="ECO:0000259" key="5">
    <source>
        <dbReference type="PROSITE" id="PS50977"/>
    </source>
</evidence>
<dbReference type="PANTHER" id="PTHR30055">
    <property type="entry name" value="HTH-TYPE TRANSCRIPTIONAL REGULATOR RUTR"/>
    <property type="match status" value="1"/>
</dbReference>
<keyword evidence="3" id="KW-0804">Transcription</keyword>
<dbReference type="Gene3D" id="1.10.357.10">
    <property type="entry name" value="Tetracycline Repressor, domain 2"/>
    <property type="match status" value="1"/>
</dbReference>
<keyword evidence="2 4" id="KW-0238">DNA-binding</keyword>
<dbReference type="AlphaFoldDB" id="A0A7Y9IV56"/>
<evidence type="ECO:0000256" key="2">
    <source>
        <dbReference type="ARBA" id="ARBA00023125"/>
    </source>
</evidence>
<reference evidence="6 7" key="1">
    <citation type="submission" date="2020-07" db="EMBL/GenBank/DDBJ databases">
        <title>Genomic Encyclopedia of Type Strains, Phase IV (KMG-V): Genome sequencing to study the core and pangenomes of soil and plant-associated prokaryotes.</title>
        <authorList>
            <person name="Whitman W."/>
        </authorList>
    </citation>
    <scope>NUCLEOTIDE SEQUENCE [LARGE SCALE GENOMIC DNA]</scope>
    <source>
        <strain evidence="6 7">SAS40</strain>
    </source>
</reference>
<dbReference type="PANTHER" id="PTHR30055:SF234">
    <property type="entry name" value="HTH-TYPE TRANSCRIPTIONAL REGULATOR BETI"/>
    <property type="match status" value="1"/>
</dbReference>
<dbReference type="PRINTS" id="PR00455">
    <property type="entry name" value="HTHTETR"/>
</dbReference>
<dbReference type="SUPFAM" id="SSF46689">
    <property type="entry name" value="Homeodomain-like"/>
    <property type="match status" value="1"/>
</dbReference>
<dbReference type="InterPro" id="IPR009057">
    <property type="entry name" value="Homeodomain-like_sf"/>
</dbReference>
<organism evidence="6 7">
    <name type="scientific">Pigmentiphaga litoralis</name>
    <dbReference type="NCBI Taxonomy" id="516702"/>
    <lineage>
        <taxon>Bacteria</taxon>
        <taxon>Pseudomonadati</taxon>
        <taxon>Pseudomonadota</taxon>
        <taxon>Betaproteobacteria</taxon>
        <taxon>Burkholderiales</taxon>
        <taxon>Alcaligenaceae</taxon>
        <taxon>Pigmentiphaga</taxon>
    </lineage>
</organism>
<feature type="domain" description="HTH tetR-type" evidence="5">
    <location>
        <begin position="23"/>
        <end position="83"/>
    </location>
</feature>
<dbReference type="Pfam" id="PF00440">
    <property type="entry name" value="TetR_N"/>
    <property type="match status" value="1"/>
</dbReference>
<keyword evidence="7" id="KW-1185">Reference proteome</keyword>
<protein>
    <submittedName>
        <fullName evidence="6">AcrR family transcriptional regulator</fullName>
    </submittedName>
</protein>
<dbReference type="GO" id="GO:0003700">
    <property type="term" value="F:DNA-binding transcription factor activity"/>
    <property type="evidence" value="ECO:0007669"/>
    <property type="project" value="TreeGrafter"/>
</dbReference>
<evidence type="ECO:0000313" key="7">
    <source>
        <dbReference type="Proteomes" id="UP000542125"/>
    </source>
</evidence>
<dbReference type="InterPro" id="IPR001647">
    <property type="entry name" value="HTH_TetR"/>
</dbReference>
<evidence type="ECO:0000256" key="1">
    <source>
        <dbReference type="ARBA" id="ARBA00023015"/>
    </source>
</evidence>